<feature type="transmembrane region" description="Helical" evidence="1">
    <location>
        <begin position="48"/>
        <end position="69"/>
    </location>
</feature>
<feature type="non-terminal residue" evidence="2">
    <location>
        <position position="1"/>
    </location>
</feature>
<gene>
    <name evidence="2" type="primary">ORF1435</name>
</gene>
<evidence type="ECO:0000313" key="2">
    <source>
        <dbReference type="EMBL" id="CEK47467.1"/>
    </source>
</evidence>
<accession>A0A0B6XTZ9</accession>
<protein>
    <submittedName>
        <fullName evidence="2">Uncharacterized protein</fullName>
    </submittedName>
</protein>
<keyword evidence="1" id="KW-0812">Transmembrane</keyword>
<name>A0A0B6XTZ9_9EUPU</name>
<sequence length="70" mass="7708">DNSDAAEFEKLMIDQALKGHPNISHSYVYATRSFDDEGYGAINSDLKLLAGGFSIVFVFIMLSLGKFSLM</sequence>
<proteinExistence type="predicted"/>
<dbReference type="AlphaFoldDB" id="A0A0B6XTZ9"/>
<feature type="non-terminal residue" evidence="2">
    <location>
        <position position="70"/>
    </location>
</feature>
<evidence type="ECO:0000256" key="1">
    <source>
        <dbReference type="SAM" id="Phobius"/>
    </source>
</evidence>
<organism evidence="2">
    <name type="scientific">Arion vulgaris</name>
    <dbReference type="NCBI Taxonomy" id="1028688"/>
    <lineage>
        <taxon>Eukaryota</taxon>
        <taxon>Metazoa</taxon>
        <taxon>Spiralia</taxon>
        <taxon>Lophotrochozoa</taxon>
        <taxon>Mollusca</taxon>
        <taxon>Gastropoda</taxon>
        <taxon>Heterobranchia</taxon>
        <taxon>Euthyneura</taxon>
        <taxon>Panpulmonata</taxon>
        <taxon>Eupulmonata</taxon>
        <taxon>Stylommatophora</taxon>
        <taxon>Helicina</taxon>
        <taxon>Arionoidea</taxon>
        <taxon>Arionidae</taxon>
        <taxon>Arion</taxon>
    </lineage>
</organism>
<reference evidence="2" key="1">
    <citation type="submission" date="2014-12" db="EMBL/GenBank/DDBJ databases">
        <title>Insight into the proteome of Arion vulgaris.</title>
        <authorList>
            <person name="Aradska J."/>
            <person name="Bulat T."/>
            <person name="Smidak R."/>
            <person name="Sarate P."/>
            <person name="Gangsoo J."/>
            <person name="Sialana F."/>
            <person name="Bilban M."/>
            <person name="Lubec G."/>
        </authorList>
    </citation>
    <scope>NUCLEOTIDE SEQUENCE</scope>
    <source>
        <tissue evidence="2">Skin</tissue>
    </source>
</reference>
<keyword evidence="1" id="KW-0472">Membrane</keyword>
<keyword evidence="1" id="KW-1133">Transmembrane helix</keyword>
<dbReference type="EMBL" id="HACG01000602">
    <property type="protein sequence ID" value="CEK47467.1"/>
    <property type="molecule type" value="Transcribed_RNA"/>
</dbReference>